<dbReference type="EMBL" id="BLXT01000816">
    <property type="protein sequence ID" value="GFN80316.1"/>
    <property type="molecule type" value="Genomic_DNA"/>
</dbReference>
<dbReference type="Proteomes" id="UP000735302">
    <property type="component" value="Unassembled WGS sequence"/>
</dbReference>
<accession>A0AAV3YDX5</accession>
<dbReference type="AlphaFoldDB" id="A0AAV3YDX5"/>
<evidence type="ECO:0000313" key="1">
    <source>
        <dbReference type="EMBL" id="GFN80316.1"/>
    </source>
</evidence>
<sequence length="149" mass="16424">MDNSGQWPSKGRFARHVDSNETRLSDILVFPELIPVSAPPVSLDPPRTVSSYLPLPAPATFSPGAPSGQARLGQSRPHTAEIITLLVWIIIIFMRPAHTTNHILARTEAPQQQEVRVVSPCARLLLVCWSSAWSFAACRSATECRSYSY</sequence>
<keyword evidence="2" id="KW-1185">Reference proteome</keyword>
<gene>
    <name evidence="1" type="ORF">PoB_000682200</name>
</gene>
<protein>
    <submittedName>
        <fullName evidence="1">Uncharacterized protein</fullName>
    </submittedName>
</protein>
<evidence type="ECO:0000313" key="2">
    <source>
        <dbReference type="Proteomes" id="UP000735302"/>
    </source>
</evidence>
<comment type="caution">
    <text evidence="1">The sequence shown here is derived from an EMBL/GenBank/DDBJ whole genome shotgun (WGS) entry which is preliminary data.</text>
</comment>
<organism evidence="1 2">
    <name type="scientific">Plakobranchus ocellatus</name>
    <dbReference type="NCBI Taxonomy" id="259542"/>
    <lineage>
        <taxon>Eukaryota</taxon>
        <taxon>Metazoa</taxon>
        <taxon>Spiralia</taxon>
        <taxon>Lophotrochozoa</taxon>
        <taxon>Mollusca</taxon>
        <taxon>Gastropoda</taxon>
        <taxon>Heterobranchia</taxon>
        <taxon>Euthyneura</taxon>
        <taxon>Panpulmonata</taxon>
        <taxon>Sacoglossa</taxon>
        <taxon>Placobranchoidea</taxon>
        <taxon>Plakobranchidae</taxon>
        <taxon>Plakobranchus</taxon>
    </lineage>
</organism>
<reference evidence="1 2" key="1">
    <citation type="journal article" date="2021" name="Elife">
        <title>Chloroplast acquisition without the gene transfer in kleptoplastic sea slugs, Plakobranchus ocellatus.</title>
        <authorList>
            <person name="Maeda T."/>
            <person name="Takahashi S."/>
            <person name="Yoshida T."/>
            <person name="Shimamura S."/>
            <person name="Takaki Y."/>
            <person name="Nagai Y."/>
            <person name="Toyoda A."/>
            <person name="Suzuki Y."/>
            <person name="Arimoto A."/>
            <person name="Ishii H."/>
            <person name="Satoh N."/>
            <person name="Nishiyama T."/>
            <person name="Hasebe M."/>
            <person name="Maruyama T."/>
            <person name="Minagawa J."/>
            <person name="Obokata J."/>
            <person name="Shigenobu S."/>
        </authorList>
    </citation>
    <scope>NUCLEOTIDE SEQUENCE [LARGE SCALE GENOMIC DNA]</scope>
</reference>
<proteinExistence type="predicted"/>
<name>A0AAV3YDX5_9GAST</name>